<dbReference type="PANTHER" id="PTHR43765:SF2">
    <property type="entry name" value="2-DEHYDROPANTOATE 2-REDUCTASE"/>
    <property type="match status" value="1"/>
</dbReference>
<dbReference type="Gene3D" id="1.10.1040.10">
    <property type="entry name" value="N-(1-d-carboxylethyl)-l-norvaline Dehydrogenase, domain 2"/>
    <property type="match status" value="1"/>
</dbReference>
<dbReference type="GO" id="GO:0050661">
    <property type="term" value="F:NADP binding"/>
    <property type="evidence" value="ECO:0007669"/>
    <property type="project" value="TreeGrafter"/>
</dbReference>
<evidence type="ECO:0008006" key="9">
    <source>
        <dbReference type="Google" id="ProtNLM"/>
    </source>
</evidence>
<dbReference type="GO" id="GO:0008677">
    <property type="term" value="F:2-dehydropantoate 2-reductase activity"/>
    <property type="evidence" value="ECO:0007669"/>
    <property type="project" value="TreeGrafter"/>
</dbReference>
<dbReference type="InterPro" id="IPR013752">
    <property type="entry name" value="KPA_reductase"/>
</dbReference>
<evidence type="ECO:0000256" key="1">
    <source>
        <dbReference type="ARBA" id="ARBA00007870"/>
    </source>
</evidence>
<organism evidence="7 8">
    <name type="scientific">Microdochium trichocladiopsis</name>
    <dbReference type="NCBI Taxonomy" id="1682393"/>
    <lineage>
        <taxon>Eukaryota</taxon>
        <taxon>Fungi</taxon>
        <taxon>Dikarya</taxon>
        <taxon>Ascomycota</taxon>
        <taxon>Pezizomycotina</taxon>
        <taxon>Sordariomycetes</taxon>
        <taxon>Xylariomycetidae</taxon>
        <taxon>Xylariales</taxon>
        <taxon>Microdochiaceae</taxon>
        <taxon>Microdochium</taxon>
    </lineage>
</organism>
<keyword evidence="3" id="KW-0560">Oxidoreductase</keyword>
<dbReference type="Pfam" id="PF08546">
    <property type="entry name" value="ApbA_C"/>
    <property type="match status" value="1"/>
</dbReference>
<feature type="region of interest" description="Disordered" evidence="4">
    <location>
        <begin position="1"/>
        <end position="143"/>
    </location>
</feature>
<evidence type="ECO:0000256" key="4">
    <source>
        <dbReference type="SAM" id="MobiDB-lite"/>
    </source>
</evidence>
<evidence type="ECO:0000313" key="8">
    <source>
        <dbReference type="Proteomes" id="UP000756346"/>
    </source>
</evidence>
<dbReference type="Pfam" id="PF02558">
    <property type="entry name" value="ApbA"/>
    <property type="match status" value="1"/>
</dbReference>
<feature type="domain" description="Ketopantoate reductase N-terminal" evidence="5">
    <location>
        <begin position="216"/>
        <end position="314"/>
    </location>
</feature>
<dbReference type="RefSeq" id="XP_046016242.1">
    <property type="nucleotide sequence ID" value="XM_046152612.1"/>
</dbReference>
<comment type="caution">
    <text evidence="7">The sequence shown here is derived from an EMBL/GenBank/DDBJ whole genome shotgun (WGS) entry which is preliminary data.</text>
</comment>
<dbReference type="EMBL" id="JAGTJQ010000002">
    <property type="protein sequence ID" value="KAH7037121.1"/>
    <property type="molecule type" value="Genomic_DNA"/>
</dbReference>
<dbReference type="Proteomes" id="UP000756346">
    <property type="component" value="Unassembled WGS sequence"/>
</dbReference>
<dbReference type="InterPro" id="IPR013332">
    <property type="entry name" value="KPR_N"/>
</dbReference>
<dbReference type="PANTHER" id="PTHR43765">
    <property type="entry name" value="2-DEHYDROPANTOATE 2-REDUCTASE-RELATED"/>
    <property type="match status" value="1"/>
</dbReference>
<keyword evidence="2" id="KW-0521">NADP</keyword>
<dbReference type="AlphaFoldDB" id="A0A9P9BU10"/>
<keyword evidence="8" id="KW-1185">Reference proteome</keyword>
<proteinExistence type="inferred from homology"/>
<feature type="domain" description="Ketopantoate reductase C-terminal" evidence="6">
    <location>
        <begin position="381"/>
        <end position="499"/>
    </location>
</feature>
<evidence type="ECO:0000313" key="7">
    <source>
        <dbReference type="EMBL" id="KAH7037121.1"/>
    </source>
</evidence>
<evidence type="ECO:0000259" key="6">
    <source>
        <dbReference type="Pfam" id="PF08546"/>
    </source>
</evidence>
<sequence>MITTKPSKSDPEKPSQRKKRLHVDTQSSSPALFAPNLFRTLGSDYREQRPGLPLWGTPPPPPELLESSQDAQNAPSKDDGSPEGGSAEPSDVVDKASIPEQAPVRDDTRRGPTSRSAAEIASDVTVPPAGTPPTATVPARTADQSAAPLSDRIHLGGFNVHARYLLHALVGLEGLPPVQVLTQHHQPSVAWAKEGRSISVHDHQGNLISARPFPCPQYVGPPKSKLRSLGSYGGKAPTIDNLLVALDDCSVEPFMRNLKRSITNNTTVCLLGDGLGMMEDLNARVFTDPASRPHYILGLSTHEVSTHSGTKVSIRHRWHKRGSALYLSTPVEYTSSVPFDRLDLSPRSQHLLDILSSSPELGARRLPWNRFIQRKLPGMIHSSLVDSISVMLGCRFNQIAERKHGRSLWNTMLSETLRIIAAMPEVEPEVARYFSSQKFRHELWAKLNRQGSTYSRWISLIRAGRRPPVDHINGYFVRRAQELGVNCKHNTTALSVVQFKYSLRRDELSRDVGLGLKPYMVDGDKLGGRESGDRDDFELDL</sequence>
<dbReference type="InterPro" id="IPR050838">
    <property type="entry name" value="Ketopantoate_reductase"/>
</dbReference>
<name>A0A9P9BU10_9PEZI</name>
<protein>
    <recommendedName>
        <fullName evidence="9">2-dehydropantoate 2-reductase</fullName>
    </recommendedName>
</protein>
<dbReference type="GO" id="GO:0005739">
    <property type="term" value="C:mitochondrion"/>
    <property type="evidence" value="ECO:0007669"/>
    <property type="project" value="TreeGrafter"/>
</dbReference>
<reference evidence="7" key="1">
    <citation type="journal article" date="2021" name="Nat. Commun.">
        <title>Genetic determinants of endophytism in the Arabidopsis root mycobiome.</title>
        <authorList>
            <person name="Mesny F."/>
            <person name="Miyauchi S."/>
            <person name="Thiergart T."/>
            <person name="Pickel B."/>
            <person name="Atanasova L."/>
            <person name="Karlsson M."/>
            <person name="Huettel B."/>
            <person name="Barry K.W."/>
            <person name="Haridas S."/>
            <person name="Chen C."/>
            <person name="Bauer D."/>
            <person name="Andreopoulos W."/>
            <person name="Pangilinan J."/>
            <person name="LaButti K."/>
            <person name="Riley R."/>
            <person name="Lipzen A."/>
            <person name="Clum A."/>
            <person name="Drula E."/>
            <person name="Henrissat B."/>
            <person name="Kohler A."/>
            <person name="Grigoriev I.V."/>
            <person name="Martin F.M."/>
            <person name="Hacquard S."/>
        </authorList>
    </citation>
    <scope>NUCLEOTIDE SEQUENCE</scope>
    <source>
        <strain evidence="7">MPI-CAGE-CH-0230</strain>
    </source>
</reference>
<evidence type="ECO:0000256" key="3">
    <source>
        <dbReference type="ARBA" id="ARBA00023002"/>
    </source>
</evidence>
<evidence type="ECO:0000256" key="2">
    <source>
        <dbReference type="ARBA" id="ARBA00022857"/>
    </source>
</evidence>
<dbReference type="InterPro" id="IPR008927">
    <property type="entry name" value="6-PGluconate_DH-like_C_sf"/>
</dbReference>
<gene>
    <name evidence="7" type="ORF">B0I36DRAFT_313368</name>
</gene>
<dbReference type="SUPFAM" id="SSF48179">
    <property type="entry name" value="6-phosphogluconate dehydrogenase C-terminal domain-like"/>
    <property type="match status" value="1"/>
</dbReference>
<comment type="similarity">
    <text evidence="1">Belongs to the ketopantoate reductase family.</text>
</comment>
<feature type="compositionally biased region" description="Low complexity" evidence="4">
    <location>
        <begin position="124"/>
        <end position="142"/>
    </location>
</feature>
<dbReference type="OrthoDB" id="73846at2759"/>
<accession>A0A9P9BU10</accession>
<dbReference type="InterPro" id="IPR013328">
    <property type="entry name" value="6PGD_dom2"/>
</dbReference>
<evidence type="ECO:0000259" key="5">
    <source>
        <dbReference type="Pfam" id="PF02558"/>
    </source>
</evidence>
<dbReference type="GeneID" id="70182158"/>